<name>A0A918GQS4_STRGD</name>
<dbReference type="EMBL" id="BMSL01000016">
    <property type="protein sequence ID" value="GGS53001.1"/>
    <property type="molecule type" value="Genomic_DNA"/>
</dbReference>
<organism evidence="3 4">
    <name type="scientific">Streptomyces griseoviridis</name>
    <dbReference type="NCBI Taxonomy" id="45398"/>
    <lineage>
        <taxon>Bacteria</taxon>
        <taxon>Bacillati</taxon>
        <taxon>Actinomycetota</taxon>
        <taxon>Actinomycetes</taxon>
        <taxon>Kitasatosporales</taxon>
        <taxon>Streptomycetaceae</taxon>
        <taxon>Streptomyces</taxon>
    </lineage>
</organism>
<evidence type="ECO:0000256" key="1">
    <source>
        <dbReference type="SAM" id="MobiDB-lite"/>
    </source>
</evidence>
<feature type="compositionally biased region" description="Basic and acidic residues" evidence="1">
    <location>
        <begin position="96"/>
        <end position="110"/>
    </location>
</feature>
<comment type="caution">
    <text evidence="3">The sequence shown here is derived from an EMBL/GenBank/DDBJ whole genome shotgun (WGS) entry which is preliminary data.</text>
</comment>
<feature type="transmembrane region" description="Helical" evidence="2">
    <location>
        <begin position="23"/>
        <end position="45"/>
    </location>
</feature>
<accession>A0A918GQS4</accession>
<dbReference type="Proteomes" id="UP000653493">
    <property type="component" value="Unassembled WGS sequence"/>
</dbReference>
<keyword evidence="2" id="KW-1133">Transmembrane helix</keyword>
<reference evidence="3" key="2">
    <citation type="submission" date="2020-09" db="EMBL/GenBank/DDBJ databases">
        <authorList>
            <person name="Sun Q."/>
            <person name="Ohkuma M."/>
        </authorList>
    </citation>
    <scope>NUCLEOTIDE SEQUENCE</scope>
    <source>
        <strain evidence="3">JCM 4234</strain>
    </source>
</reference>
<feature type="compositionally biased region" description="Basic residues" evidence="1">
    <location>
        <begin position="157"/>
        <end position="169"/>
    </location>
</feature>
<gene>
    <name evidence="3" type="ORF">GCM10010238_48130</name>
</gene>
<keyword evidence="2" id="KW-0812">Transmembrane</keyword>
<evidence type="ECO:0000256" key="2">
    <source>
        <dbReference type="SAM" id="Phobius"/>
    </source>
</evidence>
<sequence length="169" mass="17827">MVAWKREPAGAPAPGTMGTATELITGLLAPGGVATVLAAAVVTWARNRTGSRTVGVVRPDGTEVTVTPDRVKGLTAEQTGEPAQRIARQPGPGEQRPPERPDQQDPESRQPLEPSAAEPRQSSAGSRTARTRQAPEIPHAPVPPRPSGQAPTARPRSCGHRRRRPTGRS</sequence>
<keyword evidence="4" id="KW-1185">Reference proteome</keyword>
<dbReference type="InterPro" id="IPR045428">
    <property type="entry name" value="EACC1"/>
</dbReference>
<protein>
    <submittedName>
        <fullName evidence="3">Uncharacterized protein</fullName>
    </submittedName>
</protein>
<dbReference type="AlphaFoldDB" id="A0A918GQS4"/>
<proteinExistence type="predicted"/>
<reference evidence="3" key="1">
    <citation type="journal article" date="2014" name="Int. J. Syst. Evol. Microbiol.">
        <title>Complete genome sequence of Corynebacterium casei LMG S-19264T (=DSM 44701T), isolated from a smear-ripened cheese.</title>
        <authorList>
            <consortium name="US DOE Joint Genome Institute (JGI-PGF)"/>
            <person name="Walter F."/>
            <person name="Albersmeier A."/>
            <person name="Kalinowski J."/>
            <person name="Ruckert C."/>
        </authorList>
    </citation>
    <scope>NUCLEOTIDE SEQUENCE</scope>
    <source>
        <strain evidence="3">JCM 4234</strain>
    </source>
</reference>
<feature type="region of interest" description="Disordered" evidence="1">
    <location>
        <begin position="59"/>
        <end position="169"/>
    </location>
</feature>
<evidence type="ECO:0000313" key="4">
    <source>
        <dbReference type="Proteomes" id="UP000653493"/>
    </source>
</evidence>
<dbReference type="Pfam" id="PF19953">
    <property type="entry name" value="EACC1"/>
    <property type="match status" value="1"/>
</dbReference>
<keyword evidence="2" id="KW-0472">Membrane</keyword>
<evidence type="ECO:0000313" key="3">
    <source>
        <dbReference type="EMBL" id="GGS53001.1"/>
    </source>
</evidence>